<dbReference type="SUPFAM" id="SSF46894">
    <property type="entry name" value="C-terminal effector domain of the bipartite response regulators"/>
    <property type="match status" value="1"/>
</dbReference>
<keyword evidence="1 3" id="KW-0238">DNA-binding</keyword>
<dbReference type="GO" id="GO:0006355">
    <property type="term" value="P:regulation of DNA-templated transcription"/>
    <property type="evidence" value="ECO:0007669"/>
    <property type="project" value="InterPro"/>
</dbReference>
<name>A0A1S1N0G6_9GAMM</name>
<dbReference type="PANTHER" id="PTHR47691">
    <property type="entry name" value="REGULATOR-RELATED"/>
    <property type="match status" value="1"/>
</dbReference>
<dbReference type="InterPro" id="IPR001867">
    <property type="entry name" value="OmpR/PhoB-type_DNA-bd"/>
</dbReference>
<dbReference type="GO" id="GO:0003677">
    <property type="term" value="F:DNA binding"/>
    <property type="evidence" value="ECO:0007669"/>
    <property type="project" value="UniProtKB-UniRule"/>
</dbReference>
<keyword evidence="2" id="KW-0802">TPR repeat</keyword>
<dbReference type="InterPro" id="IPR019734">
    <property type="entry name" value="TPR_rpt"/>
</dbReference>
<protein>
    <recommendedName>
        <fullName evidence="4">OmpR/PhoB-type domain-containing protein</fullName>
    </recommendedName>
</protein>
<comment type="caution">
    <text evidence="5">The sequence shown here is derived from an EMBL/GenBank/DDBJ whole genome shotgun (WGS) entry which is preliminary data.</text>
</comment>
<dbReference type="InterPro" id="IPR011990">
    <property type="entry name" value="TPR-like_helical_dom_sf"/>
</dbReference>
<keyword evidence="6" id="KW-1185">Reference proteome</keyword>
<dbReference type="SMART" id="SM00862">
    <property type="entry name" value="Trans_reg_C"/>
    <property type="match status" value="1"/>
</dbReference>
<dbReference type="AlphaFoldDB" id="A0A1S1N0G6"/>
<organism evidence="5 6">
    <name type="scientific">Pseudoalteromonas byunsanensis</name>
    <dbReference type="NCBI Taxonomy" id="327939"/>
    <lineage>
        <taxon>Bacteria</taxon>
        <taxon>Pseudomonadati</taxon>
        <taxon>Pseudomonadota</taxon>
        <taxon>Gammaproteobacteria</taxon>
        <taxon>Alteromonadales</taxon>
        <taxon>Pseudoalteromonadaceae</taxon>
        <taxon>Pseudoalteromonas</taxon>
    </lineage>
</organism>
<accession>A0A1S1N0G6</accession>
<dbReference type="Gene3D" id="1.25.40.10">
    <property type="entry name" value="Tetratricopeptide repeat domain"/>
    <property type="match status" value="2"/>
</dbReference>
<dbReference type="Gene3D" id="1.10.10.10">
    <property type="entry name" value="Winged helix-like DNA-binding domain superfamily/Winged helix DNA-binding domain"/>
    <property type="match status" value="1"/>
</dbReference>
<gene>
    <name evidence="5" type="ORF">BIW53_19225</name>
</gene>
<evidence type="ECO:0000256" key="1">
    <source>
        <dbReference type="ARBA" id="ARBA00023125"/>
    </source>
</evidence>
<dbReference type="Pfam" id="PF00486">
    <property type="entry name" value="Trans_reg_C"/>
    <property type="match status" value="1"/>
</dbReference>
<dbReference type="PANTHER" id="PTHR47691:SF3">
    <property type="entry name" value="HTH-TYPE TRANSCRIPTIONAL REGULATOR RV0890C-RELATED"/>
    <property type="match status" value="1"/>
</dbReference>
<proteinExistence type="predicted"/>
<dbReference type="RefSeq" id="WP_070993645.1">
    <property type="nucleotide sequence ID" value="NZ_CBCSHD010000012.1"/>
</dbReference>
<feature type="repeat" description="TPR" evidence="2">
    <location>
        <begin position="406"/>
        <end position="439"/>
    </location>
</feature>
<evidence type="ECO:0000313" key="5">
    <source>
        <dbReference type="EMBL" id="OHU93489.1"/>
    </source>
</evidence>
<dbReference type="InterPro" id="IPR016032">
    <property type="entry name" value="Sig_transdc_resp-reg_C-effctor"/>
</dbReference>
<feature type="DNA-binding region" description="OmpR/PhoB-type" evidence="3">
    <location>
        <begin position="11"/>
        <end position="104"/>
    </location>
</feature>
<dbReference type="PROSITE" id="PS50005">
    <property type="entry name" value="TPR"/>
    <property type="match status" value="1"/>
</dbReference>
<evidence type="ECO:0000313" key="6">
    <source>
        <dbReference type="Proteomes" id="UP000180253"/>
    </source>
</evidence>
<evidence type="ECO:0000259" key="4">
    <source>
        <dbReference type="PROSITE" id="PS51755"/>
    </source>
</evidence>
<dbReference type="EMBL" id="MNAN01000037">
    <property type="protein sequence ID" value="OHU93489.1"/>
    <property type="molecule type" value="Genomic_DNA"/>
</dbReference>
<feature type="domain" description="OmpR/PhoB-type" evidence="4">
    <location>
        <begin position="11"/>
        <end position="104"/>
    </location>
</feature>
<dbReference type="SUPFAM" id="SSF48452">
    <property type="entry name" value="TPR-like"/>
    <property type="match status" value="1"/>
</dbReference>
<dbReference type="OrthoDB" id="5696122at2"/>
<evidence type="ECO:0000256" key="3">
    <source>
        <dbReference type="PROSITE-ProRule" id="PRU01091"/>
    </source>
</evidence>
<dbReference type="PROSITE" id="PS51755">
    <property type="entry name" value="OMPR_PHOB"/>
    <property type="match status" value="1"/>
</dbReference>
<dbReference type="GO" id="GO:0000160">
    <property type="term" value="P:phosphorelay signal transduction system"/>
    <property type="evidence" value="ECO:0007669"/>
    <property type="project" value="InterPro"/>
</dbReference>
<reference evidence="5 6" key="1">
    <citation type="submission" date="2016-10" db="EMBL/GenBank/DDBJ databases">
        <title>Pseudoalteromonas amylolytica sp. nov., isolated from the surface seawater.</title>
        <authorList>
            <person name="Wu Y.-H."/>
            <person name="Cheng H."/>
            <person name="Jin X.-B."/>
            <person name="Wang C.-S."/>
            <person name="Xu X.-W."/>
        </authorList>
    </citation>
    <scope>NUCLEOTIDE SEQUENCE [LARGE SCALE GENOMIC DNA]</scope>
    <source>
        <strain evidence="5 6">JCM 12483</strain>
    </source>
</reference>
<dbReference type="STRING" id="327939.BIW53_19225"/>
<evidence type="ECO:0000256" key="2">
    <source>
        <dbReference type="PROSITE-ProRule" id="PRU00339"/>
    </source>
</evidence>
<dbReference type="InterPro" id="IPR036388">
    <property type="entry name" value="WH-like_DNA-bd_sf"/>
</dbReference>
<dbReference type="SMART" id="SM00028">
    <property type="entry name" value="TPR"/>
    <property type="match status" value="5"/>
</dbReference>
<sequence length="541" mass="61894">MGFSKGLFTRATQFRSLGFIIDLKQGVISKEHRHHRVRAKTLQVLQMLLLNHQQVVSKQRLLETIWQGVVVQEQVLTQSIKELRDVLGADTIKTFPKAGYQWVAPVRPVISAKVKASLLMVVSCCAIAITVASNLMVETQKSHLNIAFLPVENDIPDEIHQWVALRGMEYLSQQLQSHSDLQVIDHDRVLYAFEYTKASASLQPTEQVLVGLQRKLAANLIVLTRITGYPQDYQLHYTLMFEHGIEKGVEFAQTIEQSFDKLIAMLAQRYAGQYQFAKQKWHSDFSNEAFARGVELYLKQAYQQAIPLFSSALQVEPSLLAARRYLAASYANLHRQGEAIAILQQTVELPSNENTRELIRAHLMIGYLLINWPQGELREKELQEAQYHIEQAQELAQDQQDRLFIAYTYEELGKIKRLQGEFEQAIELLTQALEYHQSFYGQYGQTAALIELARVKAQQRQFPDANQYLEQAQEIADDNGAPANQIWVLLAKADIARLQNKLIEAEQYALLAQSIARYSDQPHLISRVEAWFNDRSPYSLN</sequence>
<dbReference type="Proteomes" id="UP000180253">
    <property type="component" value="Unassembled WGS sequence"/>
</dbReference>